<dbReference type="EMBL" id="WHVB01000004">
    <property type="protein sequence ID" value="KAF8483849.1"/>
    <property type="molecule type" value="Genomic_DNA"/>
</dbReference>
<evidence type="ECO:0000256" key="2">
    <source>
        <dbReference type="SAM" id="MobiDB-lite"/>
    </source>
</evidence>
<feature type="region of interest" description="Disordered" evidence="2">
    <location>
        <begin position="417"/>
        <end position="442"/>
    </location>
</feature>
<dbReference type="AlphaFoldDB" id="A0A9P5N1A8"/>
<accession>A0A9P5N1A8</accession>
<keyword evidence="1" id="KW-0863">Zinc-finger</keyword>
<dbReference type="InterPro" id="IPR013087">
    <property type="entry name" value="Znf_C2H2_type"/>
</dbReference>
<comment type="caution">
    <text evidence="4">The sequence shown here is derived from an EMBL/GenBank/DDBJ whole genome shotgun (WGS) entry which is preliminary data.</text>
</comment>
<feature type="domain" description="C2H2-type" evidence="3">
    <location>
        <begin position="385"/>
        <end position="407"/>
    </location>
</feature>
<evidence type="ECO:0000313" key="4">
    <source>
        <dbReference type="EMBL" id="KAF8483849.1"/>
    </source>
</evidence>
<dbReference type="Proteomes" id="UP000759537">
    <property type="component" value="Unassembled WGS sequence"/>
</dbReference>
<keyword evidence="1" id="KW-0862">Zinc</keyword>
<dbReference type="OrthoDB" id="3168046at2759"/>
<reference evidence="4" key="2">
    <citation type="journal article" date="2020" name="Nat. Commun.">
        <title>Large-scale genome sequencing of mycorrhizal fungi provides insights into the early evolution of symbiotic traits.</title>
        <authorList>
            <person name="Miyauchi S."/>
            <person name="Kiss E."/>
            <person name="Kuo A."/>
            <person name="Drula E."/>
            <person name="Kohler A."/>
            <person name="Sanchez-Garcia M."/>
            <person name="Morin E."/>
            <person name="Andreopoulos B."/>
            <person name="Barry K.W."/>
            <person name="Bonito G."/>
            <person name="Buee M."/>
            <person name="Carver A."/>
            <person name="Chen C."/>
            <person name="Cichocki N."/>
            <person name="Clum A."/>
            <person name="Culley D."/>
            <person name="Crous P.W."/>
            <person name="Fauchery L."/>
            <person name="Girlanda M."/>
            <person name="Hayes R.D."/>
            <person name="Keri Z."/>
            <person name="LaButti K."/>
            <person name="Lipzen A."/>
            <person name="Lombard V."/>
            <person name="Magnuson J."/>
            <person name="Maillard F."/>
            <person name="Murat C."/>
            <person name="Nolan M."/>
            <person name="Ohm R.A."/>
            <person name="Pangilinan J."/>
            <person name="Pereira M.F."/>
            <person name="Perotto S."/>
            <person name="Peter M."/>
            <person name="Pfister S."/>
            <person name="Riley R."/>
            <person name="Sitrit Y."/>
            <person name="Stielow J.B."/>
            <person name="Szollosi G."/>
            <person name="Zifcakova L."/>
            <person name="Stursova M."/>
            <person name="Spatafora J.W."/>
            <person name="Tedersoo L."/>
            <person name="Vaario L.M."/>
            <person name="Yamada A."/>
            <person name="Yan M."/>
            <person name="Wang P."/>
            <person name="Xu J."/>
            <person name="Bruns T."/>
            <person name="Baldrian P."/>
            <person name="Vilgalys R."/>
            <person name="Dunand C."/>
            <person name="Henrissat B."/>
            <person name="Grigoriev I.V."/>
            <person name="Hibbett D."/>
            <person name="Nagy L.G."/>
            <person name="Martin F.M."/>
        </authorList>
    </citation>
    <scope>NUCLEOTIDE SEQUENCE</scope>
    <source>
        <strain evidence="4">Prilba</strain>
    </source>
</reference>
<dbReference type="PROSITE" id="PS00028">
    <property type="entry name" value="ZINC_FINGER_C2H2_1"/>
    <property type="match status" value="1"/>
</dbReference>
<proteinExistence type="predicted"/>
<feature type="region of interest" description="Disordered" evidence="2">
    <location>
        <begin position="185"/>
        <end position="211"/>
    </location>
</feature>
<evidence type="ECO:0000256" key="1">
    <source>
        <dbReference type="PROSITE-ProRule" id="PRU00042"/>
    </source>
</evidence>
<evidence type="ECO:0000313" key="5">
    <source>
        <dbReference type="Proteomes" id="UP000759537"/>
    </source>
</evidence>
<evidence type="ECO:0000259" key="3">
    <source>
        <dbReference type="PROSITE" id="PS50157"/>
    </source>
</evidence>
<organism evidence="4 5">
    <name type="scientific">Russula ochroleuca</name>
    <dbReference type="NCBI Taxonomy" id="152965"/>
    <lineage>
        <taxon>Eukaryota</taxon>
        <taxon>Fungi</taxon>
        <taxon>Dikarya</taxon>
        <taxon>Basidiomycota</taxon>
        <taxon>Agaricomycotina</taxon>
        <taxon>Agaricomycetes</taxon>
        <taxon>Russulales</taxon>
        <taxon>Russulaceae</taxon>
        <taxon>Russula</taxon>
    </lineage>
</organism>
<sequence length="555" mass="61412">MFHVPSDAIADQCSSRNLIQLDHPNAIPPSPENSPSSSTASLSCSSISSLKAWRTASEQLQTPIFSFPHPIGRSMAAITAHSSDEVPGQHISCIQMSPFDVPSSQEPTIPSVDEDELADLHWSTGVPCHMMDVFRANPFTAMDLSCTTSTAPPSLDNSTNPNSIQCKIGVLHRPRSATKHILSPDPVEQKRKTRTKRARIQPPSAVPFPSTGPQEMFAYEFRLEIPHTSIGSSPDEDYRRCGDLHPSYSLARTLDDREHLHVPRPVVAYSSEDVSMRSPPGHEYVELSLPPRLPYPSFRTASILPRTRSGQPSHYPFSLVPLSTHMSSRLREPSPETPTPLQEVDEYRPQSDEHGCSSLPPAVPLQVMLERAQAYRPFDVQKPLYACPLCPRDFQLPNGLALHLKWHDRVGNLAKNPISYLSRRPQQRVTPKHPHTESGPLEARDVRLSQLPAQDDGQRCVSGLPSIPYSALQEANLAQTESMTSSSHGQYTTSPLSYERQPQECALFHDALQLTYNVDNDTYLAPLDGLSVLQPLPFEQCHSTTGPLCPLSPPL</sequence>
<protein>
    <recommendedName>
        <fullName evidence="3">C2H2-type domain-containing protein</fullName>
    </recommendedName>
</protein>
<reference evidence="4" key="1">
    <citation type="submission" date="2019-10" db="EMBL/GenBank/DDBJ databases">
        <authorList>
            <consortium name="DOE Joint Genome Institute"/>
            <person name="Kuo A."/>
            <person name="Miyauchi S."/>
            <person name="Kiss E."/>
            <person name="Drula E."/>
            <person name="Kohler A."/>
            <person name="Sanchez-Garcia M."/>
            <person name="Andreopoulos B."/>
            <person name="Barry K.W."/>
            <person name="Bonito G."/>
            <person name="Buee M."/>
            <person name="Carver A."/>
            <person name="Chen C."/>
            <person name="Cichocki N."/>
            <person name="Clum A."/>
            <person name="Culley D."/>
            <person name="Crous P.W."/>
            <person name="Fauchery L."/>
            <person name="Girlanda M."/>
            <person name="Hayes R."/>
            <person name="Keri Z."/>
            <person name="LaButti K."/>
            <person name="Lipzen A."/>
            <person name="Lombard V."/>
            <person name="Magnuson J."/>
            <person name="Maillard F."/>
            <person name="Morin E."/>
            <person name="Murat C."/>
            <person name="Nolan M."/>
            <person name="Ohm R."/>
            <person name="Pangilinan J."/>
            <person name="Pereira M."/>
            <person name="Perotto S."/>
            <person name="Peter M."/>
            <person name="Riley R."/>
            <person name="Sitrit Y."/>
            <person name="Stielow B."/>
            <person name="Szollosi G."/>
            <person name="Zifcakova L."/>
            <person name="Stursova M."/>
            <person name="Spatafora J.W."/>
            <person name="Tedersoo L."/>
            <person name="Vaario L.-M."/>
            <person name="Yamada A."/>
            <person name="Yan M."/>
            <person name="Wang P."/>
            <person name="Xu J."/>
            <person name="Bruns T."/>
            <person name="Baldrian P."/>
            <person name="Vilgalys R."/>
            <person name="Henrissat B."/>
            <person name="Grigoriev I.V."/>
            <person name="Hibbett D."/>
            <person name="Nagy L.G."/>
            <person name="Martin F.M."/>
        </authorList>
    </citation>
    <scope>NUCLEOTIDE SEQUENCE</scope>
    <source>
        <strain evidence="4">Prilba</strain>
    </source>
</reference>
<name>A0A9P5N1A8_9AGAM</name>
<dbReference type="PROSITE" id="PS50157">
    <property type="entry name" value="ZINC_FINGER_C2H2_2"/>
    <property type="match status" value="1"/>
</dbReference>
<feature type="region of interest" description="Disordered" evidence="2">
    <location>
        <begin position="21"/>
        <end position="41"/>
    </location>
</feature>
<gene>
    <name evidence="4" type="ORF">DFH94DRAFT_328023</name>
</gene>
<keyword evidence="1" id="KW-0479">Metal-binding</keyword>
<keyword evidence="5" id="KW-1185">Reference proteome</keyword>
<dbReference type="GO" id="GO:0008270">
    <property type="term" value="F:zinc ion binding"/>
    <property type="evidence" value="ECO:0007669"/>
    <property type="project" value="UniProtKB-KW"/>
</dbReference>